<gene>
    <name evidence="1" type="primary">araD</name>
    <name evidence="1" type="ORF">AN396_01490</name>
</gene>
<dbReference type="Proteomes" id="UP000188605">
    <property type="component" value="Unassembled WGS sequence"/>
</dbReference>
<accession>A0ACC8X9X0</accession>
<sequence>MTLQEIKENVFDANLELVRRGLVIYTWGNVSMIDREKGIIVIKPRGIEYADLCADDMSVTDLDGNLVEGTKLLPSVDLDIHIAIYKQFKEVQAIAHTHSTHATAFAQARLDIPCLGTTHADHFYGPIPCTRALTKEETATDYEKHTGDVVVETFLERKIDPMQVFGVNVAGHGPFTWGSTSALAVENSVILEELSRMAILTRQLKSDSKLLEDYALDKHFLRKHGKNSYFYQSK</sequence>
<proteinExistence type="predicted"/>
<evidence type="ECO:0000313" key="2">
    <source>
        <dbReference type="Proteomes" id="UP000188605"/>
    </source>
</evidence>
<name>A0ACC8X9X0_9FIRM</name>
<evidence type="ECO:0000313" key="1">
    <source>
        <dbReference type="EMBL" id="ONI38868.1"/>
    </source>
</evidence>
<comment type="caution">
    <text evidence="1">The sequence shown here is derived from an EMBL/GenBank/DDBJ whole genome shotgun (WGS) entry which is preliminary data.</text>
</comment>
<dbReference type="EMBL" id="LJDB01000077">
    <property type="protein sequence ID" value="ONI38868.1"/>
    <property type="molecule type" value="Genomic_DNA"/>
</dbReference>
<protein>
    <submittedName>
        <fullName evidence="1">L-ribulose-5-phosphate 4-epimerase</fullName>
    </submittedName>
</protein>
<reference evidence="1" key="1">
    <citation type="submission" date="2016-08" db="EMBL/GenBank/DDBJ databases">
        <authorList>
            <person name="Ngugi D.K."/>
            <person name="Miyake S."/>
            <person name="Stingl U."/>
        </authorList>
    </citation>
    <scope>NUCLEOTIDE SEQUENCE</scope>
    <source>
        <strain evidence="1">SCG-B11WGA-EpuloA1</strain>
    </source>
</reference>
<keyword evidence="2" id="KW-1185">Reference proteome</keyword>
<organism evidence="1 2">
    <name type="scientific">Candidatus Epulonipiscium fishelsonii</name>
    <dbReference type="NCBI Taxonomy" id="77094"/>
    <lineage>
        <taxon>Bacteria</taxon>
        <taxon>Bacillati</taxon>
        <taxon>Bacillota</taxon>
        <taxon>Clostridia</taxon>
        <taxon>Lachnospirales</taxon>
        <taxon>Lachnospiraceae</taxon>
        <taxon>Candidatus Epulonipiscium</taxon>
    </lineage>
</organism>